<reference evidence="2 3" key="1">
    <citation type="submission" date="2021-03" db="EMBL/GenBank/DDBJ databases">
        <title>Genomic Encyclopedia of Type Strains, Phase IV (KMG-IV): sequencing the most valuable type-strain genomes for metagenomic binning, comparative biology and taxonomic classification.</title>
        <authorList>
            <person name="Goeker M."/>
        </authorList>
    </citation>
    <scope>NUCLEOTIDE SEQUENCE [LARGE SCALE GENOMIC DNA]</scope>
    <source>
        <strain evidence="2 3">DSM 21292</strain>
    </source>
</reference>
<evidence type="ECO:0000313" key="2">
    <source>
        <dbReference type="EMBL" id="MBP2243969.1"/>
    </source>
</evidence>
<proteinExistence type="predicted"/>
<keyword evidence="1" id="KW-0732">Signal</keyword>
<organism evidence="2 3">
    <name type="scientific">Paenibacillus xylanexedens</name>
    <dbReference type="NCBI Taxonomy" id="528191"/>
    <lineage>
        <taxon>Bacteria</taxon>
        <taxon>Bacillati</taxon>
        <taxon>Bacillota</taxon>
        <taxon>Bacilli</taxon>
        <taxon>Bacillales</taxon>
        <taxon>Paenibacillaceae</taxon>
        <taxon>Paenibacillus</taxon>
    </lineage>
</organism>
<keyword evidence="3" id="KW-1185">Reference proteome</keyword>
<evidence type="ECO:0000313" key="3">
    <source>
        <dbReference type="Proteomes" id="UP000810207"/>
    </source>
</evidence>
<comment type="caution">
    <text evidence="2">The sequence shown here is derived from an EMBL/GenBank/DDBJ whole genome shotgun (WGS) entry which is preliminary data.</text>
</comment>
<dbReference type="RefSeq" id="WP_211081102.1">
    <property type="nucleotide sequence ID" value="NZ_CBCSLC010000001.1"/>
</dbReference>
<name>A0ABS4RM43_PAEXY</name>
<protein>
    <recommendedName>
        <fullName evidence="4">DUF4367 domain-containing protein</fullName>
    </recommendedName>
</protein>
<dbReference type="EMBL" id="JAGIKV010000002">
    <property type="protein sequence ID" value="MBP2243969.1"/>
    <property type="molecule type" value="Genomic_DNA"/>
</dbReference>
<evidence type="ECO:0008006" key="4">
    <source>
        <dbReference type="Google" id="ProtNLM"/>
    </source>
</evidence>
<sequence length="201" mass="23420">MKKLVLSFLVLLLFVVSTTYAPAPATAATKYDFKNVNWGMTVNQVKKKEKSKILETVKSKDFTYVVYKTKGFRKNANLYYLFYKNKLVRAMYVFDPNNTNGTTMHLIGEYFSLKRDLFDTYDRSINNRDILDRSGKRVTMYDGEEKDLAAGKISYQCYWIVDKKKTHISLSLSIFGNFLINRVIYSDNTLDFDIDKVMDSM</sequence>
<gene>
    <name evidence="2" type="ORF">J2Z28_000579</name>
</gene>
<dbReference type="Proteomes" id="UP000810207">
    <property type="component" value="Unassembled WGS sequence"/>
</dbReference>
<feature type="chain" id="PRO_5045762678" description="DUF4367 domain-containing protein" evidence="1">
    <location>
        <begin position="22"/>
        <end position="201"/>
    </location>
</feature>
<evidence type="ECO:0000256" key="1">
    <source>
        <dbReference type="SAM" id="SignalP"/>
    </source>
</evidence>
<accession>A0ABS4RM43</accession>
<feature type="signal peptide" evidence="1">
    <location>
        <begin position="1"/>
        <end position="21"/>
    </location>
</feature>